<dbReference type="InterPro" id="IPR008927">
    <property type="entry name" value="6-PGluconate_DH-like_C_sf"/>
</dbReference>
<dbReference type="InterPro" id="IPR019665">
    <property type="entry name" value="OxRdtase/DH_put_Rossmann_dom"/>
</dbReference>
<protein>
    <submittedName>
        <fullName evidence="4">Predicted oxidoreductase, contains short-chain dehydrogenase (SDR) and DUF2520 domains</fullName>
    </submittedName>
</protein>
<feature type="domain" description="Putative oxidoreductase/dehydrogenase Rossmann-like" evidence="2">
    <location>
        <begin position="27"/>
        <end position="147"/>
    </location>
</feature>
<name>A0ABY0VAC9_9ACTO</name>
<dbReference type="InterPro" id="IPR018931">
    <property type="entry name" value="DUF2520"/>
</dbReference>
<accession>A0ABY0VAC9</accession>
<reference evidence="4 5" key="1">
    <citation type="submission" date="2016-10" db="EMBL/GenBank/DDBJ databases">
        <authorList>
            <person name="Varghese N."/>
            <person name="Submissions S."/>
        </authorList>
    </citation>
    <scope>NUCLEOTIDE SEQUENCE [LARGE SCALE GENOMIC DNA]</scope>
    <source>
        <strain evidence="4 5">DSM 9169</strain>
    </source>
</reference>
<evidence type="ECO:0000259" key="3">
    <source>
        <dbReference type="Pfam" id="PF10728"/>
    </source>
</evidence>
<dbReference type="SUPFAM" id="SSF51735">
    <property type="entry name" value="NAD(P)-binding Rossmann-fold domains"/>
    <property type="match status" value="1"/>
</dbReference>
<dbReference type="Gene3D" id="3.40.50.720">
    <property type="entry name" value="NAD(P)-binding Rossmann-like Domain"/>
    <property type="match status" value="1"/>
</dbReference>
<dbReference type="Proteomes" id="UP000198976">
    <property type="component" value="Chromosome I"/>
</dbReference>
<dbReference type="RefSeq" id="WP_257590310.1">
    <property type="nucleotide sequence ID" value="NZ_LT629792.1"/>
</dbReference>
<dbReference type="SUPFAM" id="SSF48179">
    <property type="entry name" value="6-phosphogluconate dehydrogenase C-terminal domain-like"/>
    <property type="match status" value="1"/>
</dbReference>
<evidence type="ECO:0000259" key="2">
    <source>
        <dbReference type="Pfam" id="PF10727"/>
    </source>
</evidence>
<evidence type="ECO:0000313" key="4">
    <source>
        <dbReference type="EMBL" id="SDU03234.1"/>
    </source>
</evidence>
<dbReference type="Pfam" id="PF10728">
    <property type="entry name" value="DUF2520"/>
    <property type="match status" value="1"/>
</dbReference>
<gene>
    <name evidence="4" type="ORF">SAMN04489714_1742</name>
</gene>
<feature type="region of interest" description="Disordered" evidence="1">
    <location>
        <begin position="1"/>
        <end position="30"/>
    </location>
</feature>
<dbReference type="EMBL" id="LT629792">
    <property type="protein sequence ID" value="SDU03234.1"/>
    <property type="molecule type" value="Genomic_DNA"/>
</dbReference>
<feature type="domain" description="DUF2520" evidence="3">
    <location>
        <begin position="164"/>
        <end position="275"/>
    </location>
</feature>
<organism evidence="4 5">
    <name type="scientific">Schaalia radingae</name>
    <dbReference type="NCBI Taxonomy" id="131110"/>
    <lineage>
        <taxon>Bacteria</taxon>
        <taxon>Bacillati</taxon>
        <taxon>Actinomycetota</taxon>
        <taxon>Actinomycetes</taxon>
        <taxon>Actinomycetales</taxon>
        <taxon>Actinomycetaceae</taxon>
        <taxon>Schaalia</taxon>
    </lineage>
</organism>
<dbReference type="InterPro" id="IPR037108">
    <property type="entry name" value="TM1727-like_C_sf"/>
</dbReference>
<dbReference type="PANTHER" id="PTHR40459:SF1">
    <property type="entry name" value="CONSERVED HYPOTHETICAL ALANINE AND LEUCINE RICH PROTEIN"/>
    <property type="match status" value="1"/>
</dbReference>
<dbReference type="Pfam" id="PF10727">
    <property type="entry name" value="Rossmann-like"/>
    <property type="match status" value="1"/>
</dbReference>
<evidence type="ECO:0000313" key="5">
    <source>
        <dbReference type="Proteomes" id="UP000198976"/>
    </source>
</evidence>
<dbReference type="Gene3D" id="1.10.1040.20">
    <property type="entry name" value="ProC-like, C-terminal domain"/>
    <property type="match status" value="1"/>
</dbReference>
<keyword evidence="5" id="KW-1185">Reference proteome</keyword>
<sequence>MNPLHDAHECPRRSAHEHAGEPSRRPRPDQLHIGIIGMGHVGPPLGSALRAAGHDIVAVNASSPQARERAEVMLPGVPIMDIPDVISAADLVLIAIPDDAIEPLVSGLADLGAFRPGQIVAHTCGTHGVAILNKAQQAGALPIALHPAMTFTGTSIDVSRLVGTPFAVTAPAALVPIAQALVVELGGEPVIVQENDRTLYHAALAHGANHLVTLIVHARRMLEAAGVEQSGTYLRPLVEAALDRALTEGEQGLTGPIVRADSGTVGAHITALHKAARLAAEDNEQAGARLTDSADNYADMAQATITMLTRSGRLSQRAADELRTALMES</sequence>
<evidence type="ECO:0000256" key="1">
    <source>
        <dbReference type="SAM" id="MobiDB-lite"/>
    </source>
</evidence>
<dbReference type="PANTHER" id="PTHR40459">
    <property type="entry name" value="CONSERVED HYPOTHETICAL ALANINE AND LEUCINE RICH PROTEIN"/>
    <property type="match status" value="1"/>
</dbReference>
<proteinExistence type="predicted"/>
<dbReference type="InterPro" id="IPR036291">
    <property type="entry name" value="NAD(P)-bd_dom_sf"/>
</dbReference>